<dbReference type="PATRIC" id="fig|1609969.3.peg.828"/>
<dbReference type="Proteomes" id="UP000033428">
    <property type="component" value="Unassembled WGS sequence"/>
</dbReference>
<dbReference type="InterPro" id="IPR035917">
    <property type="entry name" value="YjbQ-like_sf"/>
</dbReference>
<proteinExistence type="inferred from homology"/>
<dbReference type="Gene3D" id="2.60.120.460">
    <property type="entry name" value="YjbQ-like"/>
    <property type="match status" value="1"/>
</dbReference>
<sequence>MENNFFELNIETKKRIEFVDVTARVLDIVKKTDVKNGVCYIYVPHTTCALTINENADPDVVKDLEMGLSDIVRDELSYRHSEGNSPAHLKSSLLGASQIILINDCKFILGVWQAVYFCEFDGPRNRRLFVKIVNDR</sequence>
<evidence type="ECO:0000313" key="2">
    <source>
        <dbReference type="EMBL" id="KJJ85374.1"/>
    </source>
</evidence>
<name>A0A0F0CTM3_9BACT</name>
<gene>
    <name evidence="2" type="ORF">OMAG_000759</name>
</gene>
<dbReference type="Pfam" id="PF01894">
    <property type="entry name" value="YjbQ"/>
    <property type="match status" value="1"/>
</dbReference>
<dbReference type="NCBIfam" id="TIGR00149">
    <property type="entry name" value="TIGR00149_YjbQ"/>
    <property type="match status" value="1"/>
</dbReference>
<comment type="similarity">
    <text evidence="1">Belongs to the UPF0047 family.</text>
</comment>
<dbReference type="EMBL" id="JYNY01000172">
    <property type="protein sequence ID" value="KJJ85374.1"/>
    <property type="molecule type" value="Genomic_DNA"/>
</dbReference>
<organism evidence="2 3">
    <name type="scientific">Candidatus Omnitrophus magneticus</name>
    <dbReference type="NCBI Taxonomy" id="1609969"/>
    <lineage>
        <taxon>Bacteria</taxon>
        <taxon>Pseudomonadati</taxon>
        <taxon>Candidatus Omnitrophota</taxon>
        <taxon>Candidatus Omnitrophus</taxon>
    </lineage>
</organism>
<evidence type="ECO:0000313" key="3">
    <source>
        <dbReference type="Proteomes" id="UP000033428"/>
    </source>
</evidence>
<dbReference type="PANTHER" id="PTHR30615:SF8">
    <property type="entry name" value="UPF0047 PROTEIN C4A8.02C"/>
    <property type="match status" value="1"/>
</dbReference>
<dbReference type="AlphaFoldDB" id="A0A0F0CTM3"/>
<comment type="caution">
    <text evidence="2">The sequence shown here is derived from an EMBL/GenBank/DDBJ whole genome shotgun (WGS) entry which is preliminary data.</text>
</comment>
<evidence type="ECO:0000256" key="1">
    <source>
        <dbReference type="ARBA" id="ARBA00005534"/>
    </source>
</evidence>
<protein>
    <submittedName>
        <fullName evidence="2">Protein belonging to Uncharacterized protein family UPF0047</fullName>
    </submittedName>
</protein>
<reference evidence="2 3" key="1">
    <citation type="submission" date="2015-02" db="EMBL/GenBank/DDBJ databases">
        <title>Single-cell genomics of uncultivated deep-branching MTB reveals a conserved set of magnetosome genes.</title>
        <authorList>
            <person name="Kolinko S."/>
            <person name="Richter M."/>
            <person name="Glockner F.O."/>
            <person name="Brachmann A."/>
            <person name="Schuler D."/>
        </authorList>
    </citation>
    <scope>NUCLEOTIDE SEQUENCE [LARGE SCALE GENOMIC DNA]</scope>
    <source>
        <strain evidence="2">SKK-01</strain>
    </source>
</reference>
<dbReference type="InterPro" id="IPR001602">
    <property type="entry name" value="UPF0047_YjbQ-like"/>
</dbReference>
<accession>A0A0F0CTM3</accession>
<dbReference type="PIRSF" id="PIRSF004681">
    <property type="entry name" value="UCP004681"/>
    <property type="match status" value="1"/>
</dbReference>
<dbReference type="SUPFAM" id="SSF111038">
    <property type="entry name" value="YjbQ-like"/>
    <property type="match status" value="1"/>
</dbReference>
<keyword evidence="3" id="KW-1185">Reference proteome</keyword>
<dbReference type="PANTHER" id="PTHR30615">
    <property type="entry name" value="UNCHARACTERIZED PROTEIN YJBQ-RELATED"/>
    <property type="match status" value="1"/>
</dbReference>